<evidence type="ECO:0000313" key="2">
    <source>
        <dbReference type="EnsemblMetazoa" id="PHUM596720-PA"/>
    </source>
</evidence>
<dbReference type="Pfam" id="PF10246">
    <property type="entry name" value="MRP-S35"/>
    <property type="match status" value="1"/>
</dbReference>
<organism>
    <name type="scientific">Pediculus humanus subsp. corporis</name>
    <name type="common">Body louse</name>
    <dbReference type="NCBI Taxonomy" id="121224"/>
    <lineage>
        <taxon>Eukaryota</taxon>
        <taxon>Metazoa</taxon>
        <taxon>Ecdysozoa</taxon>
        <taxon>Arthropoda</taxon>
        <taxon>Hexapoda</taxon>
        <taxon>Insecta</taxon>
        <taxon>Pterygota</taxon>
        <taxon>Neoptera</taxon>
        <taxon>Paraneoptera</taxon>
        <taxon>Psocodea</taxon>
        <taxon>Troctomorpha</taxon>
        <taxon>Phthiraptera</taxon>
        <taxon>Anoplura</taxon>
        <taxon>Pediculidae</taxon>
        <taxon>Pediculus</taxon>
    </lineage>
</organism>
<dbReference type="InParanoid" id="E0W2S0"/>
<dbReference type="GeneID" id="8239660"/>
<reference evidence="1" key="1">
    <citation type="submission" date="2007-04" db="EMBL/GenBank/DDBJ databases">
        <title>Annotation of Pediculus humanus corporis strain USDA.</title>
        <authorList>
            <person name="Kirkness E."/>
            <person name="Hannick L."/>
            <person name="Hass B."/>
            <person name="Bruggner R."/>
            <person name="Lawson D."/>
            <person name="Bidwell S."/>
            <person name="Joardar V."/>
            <person name="Caler E."/>
            <person name="Walenz B."/>
            <person name="Inman J."/>
            <person name="Schobel S."/>
            <person name="Galinsky K."/>
            <person name="Amedeo P."/>
            <person name="Strausberg R."/>
        </authorList>
    </citation>
    <scope>NUCLEOTIDE SEQUENCE</scope>
    <source>
        <strain evidence="1">USDA</strain>
    </source>
</reference>
<dbReference type="VEuPathDB" id="VectorBase:PHUM596720"/>
<dbReference type="CTD" id="8239660"/>
<dbReference type="RefSeq" id="XP_002432664.1">
    <property type="nucleotide sequence ID" value="XM_002432619.1"/>
</dbReference>
<dbReference type="OMA" id="VYGKIFH"/>
<dbReference type="eggNOG" id="KOG4078">
    <property type="taxonomic scope" value="Eukaryota"/>
</dbReference>
<dbReference type="KEGG" id="phu:Phum_PHUM596720"/>
<dbReference type="STRING" id="121224.E0W2S0"/>
<dbReference type="EMBL" id="AAZO01007270">
    <property type="status" value="NOT_ANNOTATED_CDS"/>
    <property type="molecule type" value="Genomic_DNA"/>
</dbReference>
<reference evidence="1" key="2">
    <citation type="submission" date="2007-04" db="EMBL/GenBank/DDBJ databases">
        <title>The genome of the human body louse.</title>
        <authorList>
            <consortium name="The Human Body Louse Genome Consortium"/>
            <person name="Kirkness E."/>
            <person name="Walenz B."/>
            <person name="Hass B."/>
            <person name="Bruggner R."/>
            <person name="Strausberg R."/>
        </authorList>
    </citation>
    <scope>NUCLEOTIDE SEQUENCE</scope>
    <source>
        <strain evidence="1">USDA</strain>
    </source>
</reference>
<dbReference type="PANTHER" id="PTHR13447:SF2">
    <property type="entry name" value="SMALL RIBOSOMAL SUBUNIT PROTEIN BS1M"/>
    <property type="match status" value="1"/>
</dbReference>
<dbReference type="HOGENOM" id="CLU_109102_0_0_1"/>
<dbReference type="InterPro" id="IPR019375">
    <property type="entry name" value="Ribosomal_bS1m"/>
</dbReference>
<dbReference type="EMBL" id="DS235879">
    <property type="protein sequence ID" value="EEB19926.1"/>
    <property type="molecule type" value="Genomic_DNA"/>
</dbReference>
<dbReference type="PANTHER" id="PTHR13447">
    <property type="entry name" value="MITOCHONDRIAL 28S RIBOSOMAL PROTEIN S28"/>
    <property type="match status" value="1"/>
</dbReference>
<name>E0W2S0_PEDHC</name>
<sequence length="183" mass="20826">MACVRLRGKNIILNNIFKNYNSSVVGSRLSFCTEKSPEKNLNDNLSGFAKSFEKQTEILLESEKSTKDSTEQESFASLLRNSKFMQLGDPEGKIVIGTIYHVMDNDLYIDFGWKFPTVCQKPQKFSEQYYPGVKVRLLIKDLELSTKFINTDKEITLNEADCVLLGRLNTKSNPKTGHKDLLT</sequence>
<accession>E0W2S0</accession>
<dbReference type="AlphaFoldDB" id="E0W2S0"/>
<keyword evidence="1" id="KW-0689">Ribosomal protein</keyword>
<gene>
    <name evidence="2" type="primary">8239660</name>
    <name evidence="1" type="ORF">Phum_PHUM596720</name>
</gene>
<dbReference type="OrthoDB" id="6020229at2759"/>
<keyword evidence="3" id="KW-1185">Reference proteome</keyword>
<dbReference type="GO" id="GO:0005763">
    <property type="term" value="C:mitochondrial small ribosomal subunit"/>
    <property type="evidence" value="ECO:0007669"/>
    <property type="project" value="TreeGrafter"/>
</dbReference>
<dbReference type="FunCoup" id="E0W2S0">
    <property type="interactions" value="136"/>
</dbReference>
<proteinExistence type="predicted"/>
<protein>
    <submittedName>
        <fullName evidence="1">Mitochondrial 28S ribosomal protein S28, putative</fullName>
    </submittedName>
</protein>
<dbReference type="EnsemblMetazoa" id="PHUM596720-RA">
    <property type="protein sequence ID" value="PHUM596720-PA"/>
    <property type="gene ID" value="PHUM596720"/>
</dbReference>
<evidence type="ECO:0000313" key="1">
    <source>
        <dbReference type="EMBL" id="EEB19926.1"/>
    </source>
</evidence>
<evidence type="ECO:0000313" key="3">
    <source>
        <dbReference type="Proteomes" id="UP000009046"/>
    </source>
</evidence>
<keyword evidence="1" id="KW-0687">Ribonucleoprotein</keyword>
<dbReference type="Proteomes" id="UP000009046">
    <property type="component" value="Unassembled WGS sequence"/>
</dbReference>
<reference evidence="2" key="3">
    <citation type="submission" date="2020-05" db="UniProtKB">
        <authorList>
            <consortium name="EnsemblMetazoa"/>
        </authorList>
    </citation>
    <scope>IDENTIFICATION</scope>
    <source>
        <strain evidence="2">USDA</strain>
    </source>
</reference>